<evidence type="ECO:0000256" key="1">
    <source>
        <dbReference type="ARBA" id="ARBA00023015"/>
    </source>
</evidence>
<dbReference type="InterPro" id="IPR000792">
    <property type="entry name" value="Tscrpt_reg_LuxR_C"/>
</dbReference>
<keyword evidence="1" id="KW-0805">Transcription regulation</keyword>
<feature type="domain" description="HTH luxR-type" evidence="5">
    <location>
        <begin position="268"/>
        <end position="329"/>
    </location>
</feature>
<dbReference type="GO" id="GO:0006355">
    <property type="term" value="P:regulation of DNA-templated transcription"/>
    <property type="evidence" value="ECO:0007669"/>
    <property type="project" value="InterPro"/>
</dbReference>
<dbReference type="CDD" id="cd06170">
    <property type="entry name" value="LuxR_C_like"/>
    <property type="match status" value="1"/>
</dbReference>
<dbReference type="AlphaFoldDB" id="A0A554VBE8"/>
<organism evidence="6 7">
    <name type="scientific">Aquimarina algiphila</name>
    <dbReference type="NCBI Taxonomy" id="2047982"/>
    <lineage>
        <taxon>Bacteria</taxon>
        <taxon>Pseudomonadati</taxon>
        <taxon>Bacteroidota</taxon>
        <taxon>Flavobacteriia</taxon>
        <taxon>Flavobacteriales</taxon>
        <taxon>Flavobacteriaceae</taxon>
        <taxon>Aquimarina</taxon>
    </lineage>
</organism>
<proteinExistence type="predicted"/>
<dbReference type="EMBL" id="VLNR01000096">
    <property type="protein sequence ID" value="TSE03840.1"/>
    <property type="molecule type" value="Genomic_DNA"/>
</dbReference>
<evidence type="ECO:0000256" key="2">
    <source>
        <dbReference type="ARBA" id="ARBA00023125"/>
    </source>
</evidence>
<dbReference type="SUPFAM" id="SSF46894">
    <property type="entry name" value="C-terminal effector domain of the bipartite response regulators"/>
    <property type="match status" value="1"/>
</dbReference>
<evidence type="ECO:0000313" key="6">
    <source>
        <dbReference type="EMBL" id="TSE03840.1"/>
    </source>
</evidence>
<keyword evidence="4" id="KW-1133">Transmembrane helix</keyword>
<evidence type="ECO:0000313" key="7">
    <source>
        <dbReference type="Proteomes" id="UP000318833"/>
    </source>
</evidence>
<dbReference type="OrthoDB" id="9807565at2"/>
<dbReference type="PANTHER" id="PTHR44688">
    <property type="entry name" value="DNA-BINDING TRANSCRIPTIONAL ACTIVATOR DEVR_DOSR"/>
    <property type="match status" value="1"/>
</dbReference>
<protein>
    <submittedName>
        <fullName evidence="6">Response regulator transcription factor</fullName>
    </submittedName>
</protein>
<dbReference type="InterPro" id="IPR036388">
    <property type="entry name" value="WH-like_DNA-bd_sf"/>
</dbReference>
<keyword evidence="7" id="KW-1185">Reference proteome</keyword>
<dbReference type="Proteomes" id="UP000318833">
    <property type="component" value="Unassembled WGS sequence"/>
</dbReference>
<dbReference type="PROSITE" id="PS00622">
    <property type="entry name" value="HTH_LUXR_1"/>
    <property type="match status" value="1"/>
</dbReference>
<keyword evidence="2" id="KW-0238">DNA-binding</keyword>
<dbReference type="InterPro" id="IPR016032">
    <property type="entry name" value="Sig_transdc_resp-reg_C-effctor"/>
</dbReference>
<accession>A0A554VBE8</accession>
<keyword evidence="3" id="KW-0804">Transcription</keyword>
<name>A0A554VBE8_9FLAO</name>
<dbReference type="PRINTS" id="PR00038">
    <property type="entry name" value="HTHLUXR"/>
</dbReference>
<keyword evidence="4" id="KW-0472">Membrane</keyword>
<gene>
    <name evidence="6" type="ORF">FOF46_28310</name>
</gene>
<sequence>MKNLNYFFVFFIFSSINLSGQNSVSGYVHIKNPDQWEQKVYLSHIKLEENSTTYNATTIASSSLNKDGFFAFDQSLFTSKDEIYKVQLNPISLNDKDVLLSKIKNFKFFILSKKDTIHFTKGELLFGKYATNNEADQEWQKLKNFEATYQNLTDDFDTKKYLLETKGYVKDSLQILLVKLIGIKKLDDQDLLEKDVIANPRYYLDLLKELKSSDLDPSAYAYLEHKLSFITKEIKNQDYKMSLWIGSIALLIIIALIVFIIKSKRKIQAVVIPPLSKQEKIIKDLIISGKSNKEIANELFVSLSTVKTHITNIYSKLNISSRQDLLLKK</sequence>
<feature type="transmembrane region" description="Helical" evidence="4">
    <location>
        <begin position="241"/>
        <end position="261"/>
    </location>
</feature>
<reference evidence="6 7" key="1">
    <citation type="submission" date="2019-07" db="EMBL/GenBank/DDBJ databases">
        <title>The draft genome sequence of Aquimarina algiphila M91.</title>
        <authorList>
            <person name="Meng X."/>
        </authorList>
    </citation>
    <scope>NUCLEOTIDE SEQUENCE [LARGE SCALE GENOMIC DNA]</scope>
    <source>
        <strain evidence="6 7">M91</strain>
    </source>
</reference>
<dbReference type="Gene3D" id="1.10.10.10">
    <property type="entry name" value="Winged helix-like DNA-binding domain superfamily/Winged helix DNA-binding domain"/>
    <property type="match status" value="1"/>
</dbReference>
<evidence type="ECO:0000256" key="4">
    <source>
        <dbReference type="SAM" id="Phobius"/>
    </source>
</evidence>
<dbReference type="RefSeq" id="WP_143918826.1">
    <property type="nucleotide sequence ID" value="NZ_CANMIK010000088.1"/>
</dbReference>
<dbReference type="PROSITE" id="PS50043">
    <property type="entry name" value="HTH_LUXR_2"/>
    <property type="match status" value="1"/>
</dbReference>
<evidence type="ECO:0000256" key="3">
    <source>
        <dbReference type="ARBA" id="ARBA00023163"/>
    </source>
</evidence>
<dbReference type="SMART" id="SM00421">
    <property type="entry name" value="HTH_LUXR"/>
    <property type="match status" value="1"/>
</dbReference>
<dbReference type="Pfam" id="PF00196">
    <property type="entry name" value="GerE"/>
    <property type="match status" value="1"/>
</dbReference>
<comment type="caution">
    <text evidence="6">The sequence shown here is derived from an EMBL/GenBank/DDBJ whole genome shotgun (WGS) entry which is preliminary data.</text>
</comment>
<keyword evidence="4" id="KW-0812">Transmembrane</keyword>
<dbReference type="PANTHER" id="PTHR44688:SF16">
    <property type="entry name" value="DNA-BINDING TRANSCRIPTIONAL ACTIVATOR DEVR_DOSR"/>
    <property type="match status" value="1"/>
</dbReference>
<evidence type="ECO:0000259" key="5">
    <source>
        <dbReference type="PROSITE" id="PS50043"/>
    </source>
</evidence>
<dbReference type="GO" id="GO:0003677">
    <property type="term" value="F:DNA binding"/>
    <property type="evidence" value="ECO:0007669"/>
    <property type="project" value="UniProtKB-KW"/>
</dbReference>